<feature type="non-terminal residue" evidence="6">
    <location>
        <position position="302"/>
    </location>
</feature>
<sequence>QSPESTEELTVALQDEVLRIKSVQASGKVKAIDVHVSTKGELGLLALLRGNSFEIHVVDTKVSNKNDATKVGALSIPGHRTDVRALCFSLDKIALASASGESLKIWNRGSQNCIRTMACDYALSILFATGDHNVIVATKTGKLQIFDIAAGRLLEEIRAHEGEAWTVAMSPDLRGIASGGADKSVKFWQFEFVVDKAAATSQTRVLQFQGEFGRLRVEFMSACSQLVQACRTLQTAPPSAIADAVAAATRDELQRCGRITHQLRKSVLVLRQVAEACPSWDRAPSTPTRRASRICSYKSRRP</sequence>
<dbReference type="EMBL" id="GL733187">
    <property type="protein sequence ID" value="EFX63167.1"/>
    <property type="molecule type" value="Genomic_DNA"/>
</dbReference>
<dbReference type="SMART" id="SM00320">
    <property type="entry name" value="WD40"/>
    <property type="match status" value="3"/>
</dbReference>
<dbReference type="Proteomes" id="UP000000305">
    <property type="component" value="Unassembled WGS sequence"/>
</dbReference>
<evidence type="ECO:0000256" key="4">
    <source>
        <dbReference type="SAM" id="MobiDB-lite"/>
    </source>
</evidence>
<dbReference type="Pfam" id="PF24437">
    <property type="entry name" value="INTS7_HB"/>
    <property type="match status" value="1"/>
</dbReference>
<dbReference type="InterPro" id="IPR056517">
    <property type="entry name" value="INTS7_HB"/>
</dbReference>
<feature type="repeat" description="WD" evidence="3">
    <location>
        <begin position="157"/>
        <end position="191"/>
    </location>
</feature>
<protein>
    <recommendedName>
        <fullName evidence="5">Integrator complex subunit 7 helical bundle domain-containing protein</fullName>
    </recommendedName>
</protein>
<accession>E9HYL3</accession>
<proteinExistence type="predicted"/>
<dbReference type="KEGG" id="dpx:DAPPUDRAFT_335858"/>
<feature type="region of interest" description="Disordered" evidence="4">
    <location>
        <begin position="280"/>
        <end position="302"/>
    </location>
</feature>
<keyword evidence="7" id="KW-1185">Reference proteome</keyword>
<evidence type="ECO:0000313" key="6">
    <source>
        <dbReference type="EMBL" id="EFX63167.1"/>
    </source>
</evidence>
<gene>
    <name evidence="6" type="ORF">DAPPUDRAFT_335858</name>
</gene>
<dbReference type="HOGENOM" id="CLU_923081_0_0_1"/>
<dbReference type="PANTHER" id="PTHR19853:SF0">
    <property type="entry name" value="WD REPEAT-CONTAINING PROTEIN 3"/>
    <property type="match status" value="1"/>
</dbReference>
<dbReference type="OrthoDB" id="407922at2759"/>
<dbReference type="eggNOG" id="KOG0306">
    <property type="taxonomic scope" value="Eukaryota"/>
</dbReference>
<dbReference type="InterPro" id="IPR015943">
    <property type="entry name" value="WD40/YVTN_repeat-like_dom_sf"/>
</dbReference>
<evidence type="ECO:0000259" key="5">
    <source>
        <dbReference type="Pfam" id="PF24437"/>
    </source>
</evidence>
<dbReference type="AlphaFoldDB" id="E9HYL3"/>
<dbReference type="PANTHER" id="PTHR19853">
    <property type="entry name" value="WD REPEAT CONTAINING PROTEIN 3 WDR3"/>
    <property type="match status" value="1"/>
</dbReference>
<evidence type="ECO:0000256" key="2">
    <source>
        <dbReference type="ARBA" id="ARBA00022737"/>
    </source>
</evidence>
<keyword evidence="2" id="KW-0677">Repeat</keyword>
<organism evidence="6 7">
    <name type="scientific">Daphnia pulex</name>
    <name type="common">Water flea</name>
    <dbReference type="NCBI Taxonomy" id="6669"/>
    <lineage>
        <taxon>Eukaryota</taxon>
        <taxon>Metazoa</taxon>
        <taxon>Ecdysozoa</taxon>
        <taxon>Arthropoda</taxon>
        <taxon>Crustacea</taxon>
        <taxon>Branchiopoda</taxon>
        <taxon>Diplostraca</taxon>
        <taxon>Cladocera</taxon>
        <taxon>Anomopoda</taxon>
        <taxon>Daphniidae</taxon>
        <taxon>Daphnia</taxon>
    </lineage>
</organism>
<dbReference type="InParanoid" id="E9HYL3"/>
<dbReference type="PhylomeDB" id="E9HYL3"/>
<dbReference type="PROSITE" id="PS50082">
    <property type="entry name" value="WD_REPEATS_2"/>
    <property type="match status" value="1"/>
</dbReference>
<feature type="domain" description="Integrator complex subunit 7 helical bundle" evidence="5">
    <location>
        <begin position="198"/>
        <end position="276"/>
    </location>
</feature>
<dbReference type="PROSITE" id="PS50294">
    <property type="entry name" value="WD_REPEATS_REGION"/>
    <property type="match status" value="1"/>
</dbReference>
<dbReference type="Gene3D" id="2.130.10.10">
    <property type="entry name" value="YVTN repeat-like/Quinoprotein amine dehydrogenase"/>
    <property type="match status" value="1"/>
</dbReference>
<evidence type="ECO:0000256" key="3">
    <source>
        <dbReference type="PROSITE-ProRule" id="PRU00221"/>
    </source>
</evidence>
<keyword evidence="1 3" id="KW-0853">WD repeat</keyword>
<name>E9HYL3_DAPPU</name>
<dbReference type="SUPFAM" id="SSF117289">
    <property type="entry name" value="Nucleoporin domain"/>
    <property type="match status" value="1"/>
</dbReference>
<dbReference type="STRING" id="6669.E9HYL3"/>
<evidence type="ECO:0000256" key="1">
    <source>
        <dbReference type="ARBA" id="ARBA00022574"/>
    </source>
</evidence>
<evidence type="ECO:0000313" key="7">
    <source>
        <dbReference type="Proteomes" id="UP000000305"/>
    </source>
</evidence>
<dbReference type="InterPro" id="IPR051570">
    <property type="entry name" value="TBC1_cilium_biogenesis"/>
</dbReference>
<dbReference type="InterPro" id="IPR001680">
    <property type="entry name" value="WD40_rpt"/>
</dbReference>
<reference evidence="6 7" key="1">
    <citation type="journal article" date="2011" name="Science">
        <title>The ecoresponsive genome of Daphnia pulex.</title>
        <authorList>
            <person name="Colbourne J.K."/>
            <person name="Pfrender M.E."/>
            <person name="Gilbert D."/>
            <person name="Thomas W.K."/>
            <person name="Tucker A."/>
            <person name="Oakley T.H."/>
            <person name="Tokishita S."/>
            <person name="Aerts A."/>
            <person name="Arnold G.J."/>
            <person name="Basu M.K."/>
            <person name="Bauer D.J."/>
            <person name="Caceres C.E."/>
            <person name="Carmel L."/>
            <person name="Casola C."/>
            <person name="Choi J.H."/>
            <person name="Detter J.C."/>
            <person name="Dong Q."/>
            <person name="Dusheyko S."/>
            <person name="Eads B.D."/>
            <person name="Frohlich T."/>
            <person name="Geiler-Samerotte K.A."/>
            <person name="Gerlach D."/>
            <person name="Hatcher P."/>
            <person name="Jogdeo S."/>
            <person name="Krijgsveld J."/>
            <person name="Kriventseva E.V."/>
            <person name="Kultz D."/>
            <person name="Laforsch C."/>
            <person name="Lindquist E."/>
            <person name="Lopez J."/>
            <person name="Manak J.R."/>
            <person name="Muller J."/>
            <person name="Pangilinan J."/>
            <person name="Patwardhan R.P."/>
            <person name="Pitluck S."/>
            <person name="Pritham E.J."/>
            <person name="Rechtsteiner A."/>
            <person name="Rho M."/>
            <person name="Rogozin I.B."/>
            <person name="Sakarya O."/>
            <person name="Salamov A."/>
            <person name="Schaack S."/>
            <person name="Shapiro H."/>
            <person name="Shiga Y."/>
            <person name="Skalitzky C."/>
            <person name="Smith Z."/>
            <person name="Souvorov A."/>
            <person name="Sung W."/>
            <person name="Tang Z."/>
            <person name="Tsuchiya D."/>
            <person name="Tu H."/>
            <person name="Vos H."/>
            <person name="Wang M."/>
            <person name="Wolf Y.I."/>
            <person name="Yamagata H."/>
            <person name="Yamada T."/>
            <person name="Ye Y."/>
            <person name="Shaw J.R."/>
            <person name="Andrews J."/>
            <person name="Crease T.J."/>
            <person name="Tang H."/>
            <person name="Lucas S.M."/>
            <person name="Robertson H.M."/>
            <person name="Bork P."/>
            <person name="Koonin E.V."/>
            <person name="Zdobnov E.M."/>
            <person name="Grigoriev I.V."/>
            <person name="Lynch M."/>
            <person name="Boore J.L."/>
        </authorList>
    </citation>
    <scope>NUCLEOTIDE SEQUENCE [LARGE SCALE GENOMIC DNA]</scope>
</reference>
<dbReference type="Pfam" id="PF00400">
    <property type="entry name" value="WD40"/>
    <property type="match status" value="2"/>
</dbReference>